<evidence type="ECO:0000313" key="3">
    <source>
        <dbReference type="Proteomes" id="UP000006310"/>
    </source>
</evidence>
<protein>
    <submittedName>
        <fullName evidence="2">Uncharacterized protein</fullName>
    </submittedName>
</protein>
<accession>J7S5Y3</accession>
<dbReference type="KEGG" id="kng:KNAG_0D03330"/>
<dbReference type="HOGENOM" id="CLU_536425_0_0_1"/>
<evidence type="ECO:0000313" key="2">
    <source>
        <dbReference type="EMBL" id="CCK70079.1"/>
    </source>
</evidence>
<reference evidence="3" key="2">
    <citation type="submission" date="2012-08" db="EMBL/GenBank/DDBJ databases">
        <title>Genome sequence of Kazachstania naganishii.</title>
        <authorList>
            <person name="Gordon J.L."/>
            <person name="Armisen D."/>
            <person name="Proux-Wera E."/>
            <person name="OhEigeartaigh S.S."/>
            <person name="Byrne K.P."/>
            <person name="Wolfe K.H."/>
        </authorList>
    </citation>
    <scope>NUCLEOTIDE SEQUENCE [LARGE SCALE GENOMIC DNA]</scope>
    <source>
        <strain evidence="3">ATCC MYA-139 / BCRC 22969 / CBS 8797 / CCRC 22969 / KCTC 17520 / NBRC 10181 / NCYC 3082</strain>
    </source>
</reference>
<sequence>MTSEEARIFEDIIISRFENPNVCPSCREQENSDASTSYEYWLEKKNLQKTLNRCLNTASKTESTFEQDGFATNNLDLCDIVSLQKVNGKDKYFYSSIALETSVPKSLFQTASENEEPYNQPLATSCYPSKHDMSLLEMESARFQEKSSSPTFSNENLKEKRAARSSGVPRHKRNLVFNEENLNALNQNYSYTGNPVNNSSSQSCSKHPPFTEIMREVGNHSQIHSSIICEIEFGSLKGEATTSLTFPAGERTESSNDQVKFSSTTSISTTDISIWGCDNGDGLQYFSEATTLNEVAPLQINSLIRSPERNLHRLRATMSDHLCPKRGVPRYYMEQLNEEDKWVLALIQKMEKFVSLCTTPDYRKTGHDTSLIDMCEYFKLLSLYKEELRCKPLNTTTEVEQRIFNDLFQMAINLGMAKSEFISMWMAGYDESHALLLRAEARKRGEYRLKVEWYRRRDFERWRELIRNRKLRTRIKGRLRRYFANPVRHTANGIAEIRHFYRVFSLFH</sequence>
<feature type="region of interest" description="Disordered" evidence="1">
    <location>
        <begin position="144"/>
        <end position="168"/>
    </location>
</feature>
<organism evidence="2 3">
    <name type="scientific">Huiozyma naganishii (strain ATCC MYA-139 / BCRC 22969 / CBS 8797 / KCTC 17520 / NBRC 10181 / NCYC 3082 / Yp74L-3)</name>
    <name type="common">Yeast</name>
    <name type="synonym">Kazachstania naganishii</name>
    <dbReference type="NCBI Taxonomy" id="1071383"/>
    <lineage>
        <taxon>Eukaryota</taxon>
        <taxon>Fungi</taxon>
        <taxon>Dikarya</taxon>
        <taxon>Ascomycota</taxon>
        <taxon>Saccharomycotina</taxon>
        <taxon>Saccharomycetes</taxon>
        <taxon>Saccharomycetales</taxon>
        <taxon>Saccharomycetaceae</taxon>
        <taxon>Huiozyma</taxon>
    </lineage>
</organism>
<gene>
    <name evidence="2" type="primary">KNAG0D03330</name>
    <name evidence="2" type="ordered locus">KNAG_0D03330</name>
</gene>
<dbReference type="RefSeq" id="XP_022464325.1">
    <property type="nucleotide sequence ID" value="XM_022607761.1"/>
</dbReference>
<reference evidence="2 3" key="1">
    <citation type="journal article" date="2011" name="Proc. Natl. Acad. Sci. U.S.A.">
        <title>Evolutionary erosion of yeast sex chromosomes by mating-type switching accidents.</title>
        <authorList>
            <person name="Gordon J.L."/>
            <person name="Armisen D."/>
            <person name="Proux-Wera E."/>
            <person name="Oheigeartaigh S.S."/>
            <person name="Byrne K.P."/>
            <person name="Wolfe K.H."/>
        </authorList>
    </citation>
    <scope>NUCLEOTIDE SEQUENCE [LARGE SCALE GENOMIC DNA]</scope>
    <source>
        <strain evidence="3">ATCC MYA-139 / BCRC 22969 / CBS 8797 / CCRC 22969 / KCTC 17520 / NBRC 10181 / NCYC 3082</strain>
    </source>
</reference>
<evidence type="ECO:0000256" key="1">
    <source>
        <dbReference type="SAM" id="MobiDB-lite"/>
    </source>
</evidence>
<proteinExistence type="predicted"/>
<dbReference type="Proteomes" id="UP000006310">
    <property type="component" value="Chromosome 4"/>
</dbReference>
<dbReference type="AlphaFoldDB" id="J7S5Y3"/>
<name>J7S5Y3_HUIN7</name>
<dbReference type="EMBL" id="HE978317">
    <property type="protein sequence ID" value="CCK70079.1"/>
    <property type="molecule type" value="Genomic_DNA"/>
</dbReference>
<feature type="compositionally biased region" description="Polar residues" evidence="1">
    <location>
        <begin position="146"/>
        <end position="155"/>
    </location>
</feature>
<keyword evidence="3" id="KW-1185">Reference proteome</keyword>
<dbReference type="GeneID" id="34525768"/>